<dbReference type="OrthoDB" id="2425684at2759"/>
<gene>
    <name evidence="1" type="ORF">BGW38_008736</name>
</gene>
<reference evidence="1" key="1">
    <citation type="journal article" date="2020" name="Fungal Divers.">
        <title>Resolving the Mortierellaceae phylogeny through synthesis of multi-gene phylogenetics and phylogenomics.</title>
        <authorList>
            <person name="Vandepol N."/>
            <person name="Liber J."/>
            <person name="Desiro A."/>
            <person name="Na H."/>
            <person name="Kennedy M."/>
            <person name="Barry K."/>
            <person name="Grigoriev I.V."/>
            <person name="Miller A.N."/>
            <person name="O'Donnell K."/>
            <person name="Stajich J.E."/>
            <person name="Bonito G."/>
        </authorList>
    </citation>
    <scope>NUCLEOTIDE SEQUENCE</scope>
    <source>
        <strain evidence="1">KOD1015</strain>
    </source>
</reference>
<dbReference type="EMBL" id="JAABOA010006102">
    <property type="protein sequence ID" value="KAF9570527.1"/>
    <property type="molecule type" value="Genomic_DNA"/>
</dbReference>
<name>A0A9P6FJP5_9FUNG</name>
<feature type="non-terminal residue" evidence="1">
    <location>
        <position position="54"/>
    </location>
</feature>
<evidence type="ECO:0000313" key="1">
    <source>
        <dbReference type="EMBL" id="KAF9570527.1"/>
    </source>
</evidence>
<accession>A0A9P6FJP5</accession>
<sequence length="54" mass="6347">MSNVLVPLVDRYRLFFTLVLFDSSRIARSRRPTQEVQELVLGAQERFQDHAGRK</sequence>
<evidence type="ECO:0000313" key="2">
    <source>
        <dbReference type="Proteomes" id="UP000780801"/>
    </source>
</evidence>
<dbReference type="AlphaFoldDB" id="A0A9P6FJP5"/>
<keyword evidence="2" id="KW-1185">Reference proteome</keyword>
<organism evidence="1 2">
    <name type="scientific">Lunasporangiospora selenospora</name>
    <dbReference type="NCBI Taxonomy" id="979761"/>
    <lineage>
        <taxon>Eukaryota</taxon>
        <taxon>Fungi</taxon>
        <taxon>Fungi incertae sedis</taxon>
        <taxon>Mucoromycota</taxon>
        <taxon>Mortierellomycotina</taxon>
        <taxon>Mortierellomycetes</taxon>
        <taxon>Mortierellales</taxon>
        <taxon>Mortierellaceae</taxon>
        <taxon>Lunasporangiospora</taxon>
    </lineage>
</organism>
<dbReference type="Proteomes" id="UP000780801">
    <property type="component" value="Unassembled WGS sequence"/>
</dbReference>
<protein>
    <submittedName>
        <fullName evidence="1">Uncharacterized protein</fullName>
    </submittedName>
</protein>
<proteinExistence type="predicted"/>
<comment type="caution">
    <text evidence="1">The sequence shown here is derived from an EMBL/GenBank/DDBJ whole genome shotgun (WGS) entry which is preliminary data.</text>
</comment>